<dbReference type="PANTHER" id="PTHR41533">
    <property type="entry name" value="L,D-TRANSPEPTIDASE HI_1667-RELATED"/>
    <property type="match status" value="1"/>
</dbReference>
<evidence type="ECO:0000256" key="4">
    <source>
        <dbReference type="ARBA" id="ARBA00022960"/>
    </source>
</evidence>
<evidence type="ECO:0000256" key="6">
    <source>
        <dbReference type="ARBA" id="ARBA00023316"/>
    </source>
</evidence>
<dbReference type="Pfam" id="PF03734">
    <property type="entry name" value="YkuD"/>
    <property type="match status" value="1"/>
</dbReference>
<dbReference type="InterPro" id="IPR052905">
    <property type="entry name" value="LD-transpeptidase_YkuD-like"/>
</dbReference>
<keyword evidence="5 7" id="KW-0573">Peptidoglycan synthesis</keyword>
<keyword evidence="4 7" id="KW-0133">Cell shape</keyword>
<dbReference type="GO" id="GO:0004180">
    <property type="term" value="F:carboxypeptidase activity"/>
    <property type="evidence" value="ECO:0007669"/>
    <property type="project" value="UniProtKB-ARBA"/>
</dbReference>
<reference evidence="9 10" key="1">
    <citation type="submission" date="2012-12" db="EMBL/GenBank/DDBJ databases">
        <title>Genome Assembly of Photobacterium sp. AK15.</title>
        <authorList>
            <person name="Khatri I."/>
            <person name="Vaidya B."/>
            <person name="Srinivas T.N.R."/>
            <person name="Subramanian S."/>
            <person name="Pinnaka A."/>
        </authorList>
    </citation>
    <scope>NUCLEOTIDE SEQUENCE [LARGE SCALE GENOMIC DNA]</scope>
    <source>
        <strain evidence="9 10">AK15</strain>
    </source>
</reference>
<sequence length="563" mass="64668">MATSKPRIFGLNLVIAGLLSQAHIVTAETLPSQPLLNTVSSQFVEDAVQQQKAEMWVNEIAGDISVIRYINKLAQIYRDIGYTPLWQDTRAADEFERQLRVLSHANVSSDFSSRYSLLKHFKLSNDWRQYDLLATDTLLAYMSYVETVPEFGRGWFFGAGVDPDLPLPSEMQQSLLNSAIETDRLNFFVAALKPVDERYNQITEAIAQLEQTAASQYWPGFYQSGIIRYGARLANPERLITILENLGDLPSYQADQLRVDQVKKYNVELVEAVKSFQERHGLKVDGVIGPKTRYWLSTAPKERIRVLALNAQRMRLWPAEHPSLLVVNIPDFGMSLWLDNEHVLNSKVIVGRPSRRTPLMTSSISSVVFNPYWNVPISIMRKDILPKAQYDRGYLYRNDFRVIRSWTSNEQIPIHTIDWRIVNSKSFPYRLRQKPGNKNALGKFKFNIPNDNSIYLHDTPTKSLFNKETRAFSSGCVRVEHADELAMILLNHSGVSEDRVNQLKARANTKTVGLSNRVKVHVIYQTAWVDGQGEVHFRDDIYRYDQFGRMSQKEEKLTNNFNE</sequence>
<dbReference type="PATRIC" id="fig|1056511.3.peg.584"/>
<dbReference type="RefSeq" id="WP_007462188.1">
    <property type="nucleotide sequence ID" value="NZ_AMZO01000002.1"/>
</dbReference>
<dbReference type="CDD" id="cd16913">
    <property type="entry name" value="YkuD_like"/>
    <property type="match status" value="1"/>
</dbReference>
<dbReference type="SUPFAM" id="SSF47090">
    <property type="entry name" value="PGBD-like"/>
    <property type="match status" value="1"/>
</dbReference>
<dbReference type="InterPro" id="IPR038063">
    <property type="entry name" value="Transpep_catalytic_dom"/>
</dbReference>
<evidence type="ECO:0000256" key="2">
    <source>
        <dbReference type="ARBA" id="ARBA00005992"/>
    </source>
</evidence>
<dbReference type="InterPro" id="IPR005490">
    <property type="entry name" value="LD_TPept_cat_dom"/>
</dbReference>
<dbReference type="OrthoDB" id="9778545at2"/>
<dbReference type="GO" id="GO:0009252">
    <property type="term" value="P:peptidoglycan biosynthetic process"/>
    <property type="evidence" value="ECO:0007669"/>
    <property type="project" value="UniProtKB-UniPathway"/>
</dbReference>
<comment type="similarity">
    <text evidence="2">Belongs to the YkuD family.</text>
</comment>
<dbReference type="GO" id="GO:0016740">
    <property type="term" value="F:transferase activity"/>
    <property type="evidence" value="ECO:0007669"/>
    <property type="project" value="UniProtKB-KW"/>
</dbReference>
<dbReference type="AlphaFoldDB" id="L8JFD9"/>
<dbReference type="Pfam" id="PF20142">
    <property type="entry name" value="Scaffold"/>
    <property type="match status" value="1"/>
</dbReference>
<protein>
    <submittedName>
        <fullName evidence="9">L,D-transpeptidase YcbB</fullName>
    </submittedName>
</protein>
<feature type="domain" description="L,D-TPase catalytic" evidence="8">
    <location>
        <begin position="323"/>
        <end position="503"/>
    </location>
</feature>
<gene>
    <name evidence="9" type="ORF">C942_01511</name>
</gene>
<dbReference type="InterPro" id="IPR036365">
    <property type="entry name" value="PGBD-like_sf"/>
</dbReference>
<accession>L8JFD9</accession>
<dbReference type="EMBL" id="AMZO01000002">
    <property type="protein sequence ID" value="ELR67581.1"/>
    <property type="molecule type" value="Genomic_DNA"/>
</dbReference>
<dbReference type="Pfam" id="PF01471">
    <property type="entry name" value="PG_binding_1"/>
    <property type="match status" value="1"/>
</dbReference>
<dbReference type="Gene3D" id="2.40.440.10">
    <property type="entry name" value="L,D-transpeptidase catalytic domain-like"/>
    <property type="match status" value="1"/>
</dbReference>
<evidence type="ECO:0000256" key="7">
    <source>
        <dbReference type="PROSITE-ProRule" id="PRU01373"/>
    </source>
</evidence>
<evidence type="ECO:0000256" key="1">
    <source>
        <dbReference type="ARBA" id="ARBA00004752"/>
    </source>
</evidence>
<evidence type="ECO:0000259" key="8">
    <source>
        <dbReference type="PROSITE" id="PS52029"/>
    </source>
</evidence>
<proteinExistence type="inferred from homology"/>
<dbReference type="InterPro" id="IPR045380">
    <property type="entry name" value="LD_TPept_scaffold_dom"/>
</dbReference>
<comment type="caution">
    <text evidence="9">The sequence shown here is derived from an EMBL/GenBank/DDBJ whole genome shotgun (WGS) entry which is preliminary data.</text>
</comment>
<dbReference type="PROSITE" id="PS52029">
    <property type="entry name" value="LD_TPASE"/>
    <property type="match status" value="1"/>
</dbReference>
<dbReference type="GO" id="GO:0071555">
    <property type="term" value="P:cell wall organization"/>
    <property type="evidence" value="ECO:0007669"/>
    <property type="project" value="UniProtKB-UniRule"/>
</dbReference>
<keyword evidence="6 7" id="KW-0961">Cell wall biogenesis/degradation</keyword>
<evidence type="ECO:0000256" key="3">
    <source>
        <dbReference type="ARBA" id="ARBA00022679"/>
    </source>
</evidence>
<dbReference type="SUPFAM" id="SSF141523">
    <property type="entry name" value="L,D-transpeptidase catalytic domain-like"/>
    <property type="match status" value="1"/>
</dbReference>
<evidence type="ECO:0000313" key="9">
    <source>
        <dbReference type="EMBL" id="ELR67581.1"/>
    </source>
</evidence>
<evidence type="ECO:0000256" key="5">
    <source>
        <dbReference type="ARBA" id="ARBA00022984"/>
    </source>
</evidence>
<dbReference type="Gene3D" id="1.10.101.10">
    <property type="entry name" value="PGBD-like superfamily/PGBD"/>
    <property type="match status" value="1"/>
</dbReference>
<feature type="active site" description="Nucleophile" evidence="7">
    <location>
        <position position="476"/>
    </location>
</feature>
<name>L8JFD9_9GAMM</name>
<keyword evidence="3" id="KW-0808">Transferase</keyword>
<evidence type="ECO:0000313" key="10">
    <source>
        <dbReference type="Proteomes" id="UP000011134"/>
    </source>
</evidence>
<comment type="pathway">
    <text evidence="1 7">Cell wall biogenesis; peptidoglycan biosynthesis.</text>
</comment>
<organism evidence="9 10">
    <name type="scientific">Photobacterium marinum</name>
    <dbReference type="NCBI Taxonomy" id="1056511"/>
    <lineage>
        <taxon>Bacteria</taxon>
        <taxon>Pseudomonadati</taxon>
        <taxon>Pseudomonadota</taxon>
        <taxon>Gammaproteobacteria</taxon>
        <taxon>Vibrionales</taxon>
        <taxon>Vibrionaceae</taxon>
        <taxon>Photobacterium</taxon>
    </lineage>
</organism>
<dbReference type="PANTHER" id="PTHR41533:SF1">
    <property type="entry name" value="L,D-TRANSPEPTIDASE YCBB-RELATED"/>
    <property type="match status" value="1"/>
</dbReference>
<feature type="active site" description="Proton donor/acceptor" evidence="7">
    <location>
        <position position="457"/>
    </location>
</feature>
<dbReference type="UniPathway" id="UPA00219"/>
<dbReference type="InterPro" id="IPR036366">
    <property type="entry name" value="PGBDSf"/>
</dbReference>
<dbReference type="GO" id="GO:0008360">
    <property type="term" value="P:regulation of cell shape"/>
    <property type="evidence" value="ECO:0007669"/>
    <property type="project" value="UniProtKB-UniRule"/>
</dbReference>
<dbReference type="InterPro" id="IPR002477">
    <property type="entry name" value="Peptidoglycan-bd-like"/>
</dbReference>
<dbReference type="Proteomes" id="UP000011134">
    <property type="component" value="Unassembled WGS sequence"/>
</dbReference>
<keyword evidence="10" id="KW-1185">Reference proteome</keyword>